<reference evidence="15 16" key="1">
    <citation type="submission" date="2015-07" db="EMBL/GenBank/DDBJ databases">
        <authorList>
            <person name="Kim K.M."/>
        </authorList>
    </citation>
    <scope>NUCLEOTIDE SEQUENCE [LARGE SCALE GENOMIC DNA]</scope>
    <source>
        <strain evidence="15 16">KCTC 12363</strain>
    </source>
</reference>
<comment type="pathway">
    <text evidence="10 11">Cell wall biogenesis; peptidoglycan biosynthesis.</text>
</comment>
<dbReference type="GO" id="GO:0009252">
    <property type="term" value="P:peptidoglycan biosynthetic process"/>
    <property type="evidence" value="ECO:0007669"/>
    <property type="project" value="UniProtKB-UniRule"/>
</dbReference>
<keyword evidence="5 10" id="KW-0067">ATP-binding</keyword>
<dbReference type="UniPathway" id="UPA00219"/>
<keyword evidence="9 10" id="KW-0961">Cell wall biogenesis/degradation</keyword>
<dbReference type="GO" id="GO:0008766">
    <property type="term" value="F:UDP-N-acetylmuramoylalanyl-D-glutamyl-2,6-diaminopimelate-D-alanyl-D-alanine ligase activity"/>
    <property type="evidence" value="ECO:0007669"/>
    <property type="project" value="RHEA"/>
</dbReference>
<dbReference type="Gene3D" id="3.90.190.20">
    <property type="entry name" value="Mur ligase, C-terminal domain"/>
    <property type="match status" value="1"/>
</dbReference>
<feature type="domain" description="Mur ligase C-terminal" evidence="13">
    <location>
        <begin position="300"/>
        <end position="383"/>
    </location>
</feature>
<keyword evidence="1 10" id="KW-0963">Cytoplasm</keyword>
<dbReference type="NCBIfam" id="TIGR01143">
    <property type="entry name" value="murF"/>
    <property type="match status" value="1"/>
</dbReference>
<name>A0A0H4PG60_9BACT</name>
<comment type="catalytic activity">
    <reaction evidence="10 11">
        <text>D-alanyl-D-alanine + UDP-N-acetyl-alpha-D-muramoyl-L-alanyl-gamma-D-glutamyl-meso-2,6-diaminopimelate + ATP = UDP-N-acetyl-alpha-D-muramoyl-L-alanyl-gamma-D-glutamyl-meso-2,6-diaminopimeloyl-D-alanyl-D-alanine + ADP + phosphate + H(+)</text>
        <dbReference type="Rhea" id="RHEA:28374"/>
        <dbReference type="ChEBI" id="CHEBI:15378"/>
        <dbReference type="ChEBI" id="CHEBI:30616"/>
        <dbReference type="ChEBI" id="CHEBI:43474"/>
        <dbReference type="ChEBI" id="CHEBI:57822"/>
        <dbReference type="ChEBI" id="CHEBI:61386"/>
        <dbReference type="ChEBI" id="CHEBI:83905"/>
        <dbReference type="ChEBI" id="CHEBI:456216"/>
        <dbReference type="EC" id="6.3.2.10"/>
    </reaction>
</comment>
<evidence type="ECO:0000256" key="11">
    <source>
        <dbReference type="RuleBase" id="RU004136"/>
    </source>
</evidence>
<dbReference type="SUPFAM" id="SSF53244">
    <property type="entry name" value="MurD-like peptide ligases, peptide-binding domain"/>
    <property type="match status" value="1"/>
</dbReference>
<dbReference type="PANTHER" id="PTHR43024">
    <property type="entry name" value="UDP-N-ACETYLMURAMOYL-TRIPEPTIDE--D-ALANYL-D-ALANINE LIGASE"/>
    <property type="match status" value="1"/>
</dbReference>
<evidence type="ECO:0000259" key="14">
    <source>
        <dbReference type="Pfam" id="PF08245"/>
    </source>
</evidence>
<dbReference type="InterPro" id="IPR036565">
    <property type="entry name" value="Mur-like_cat_sf"/>
</dbReference>
<dbReference type="OrthoDB" id="9801978at2"/>
<dbReference type="Pfam" id="PF08245">
    <property type="entry name" value="Mur_ligase_M"/>
    <property type="match status" value="1"/>
</dbReference>
<evidence type="ECO:0000256" key="9">
    <source>
        <dbReference type="ARBA" id="ARBA00023316"/>
    </source>
</evidence>
<dbReference type="GO" id="GO:0005524">
    <property type="term" value="F:ATP binding"/>
    <property type="evidence" value="ECO:0007669"/>
    <property type="project" value="UniProtKB-UniRule"/>
</dbReference>
<dbReference type="InterPro" id="IPR036615">
    <property type="entry name" value="Mur_ligase_C_dom_sf"/>
</dbReference>
<dbReference type="GO" id="GO:0005737">
    <property type="term" value="C:cytoplasm"/>
    <property type="evidence" value="ECO:0007669"/>
    <property type="project" value="UniProtKB-SubCell"/>
</dbReference>
<dbReference type="Pfam" id="PF02875">
    <property type="entry name" value="Mur_ligase_C"/>
    <property type="match status" value="1"/>
</dbReference>
<dbReference type="PANTHER" id="PTHR43024:SF1">
    <property type="entry name" value="UDP-N-ACETYLMURAMOYL-TRIPEPTIDE--D-ALANYL-D-ALANINE LIGASE"/>
    <property type="match status" value="1"/>
</dbReference>
<evidence type="ECO:0000259" key="12">
    <source>
        <dbReference type="Pfam" id="PF01225"/>
    </source>
</evidence>
<dbReference type="STRING" id="320787.CA2015_2407"/>
<comment type="similarity">
    <text evidence="10">Belongs to the MurCDEF family. MurF subfamily.</text>
</comment>
<dbReference type="GO" id="GO:0008360">
    <property type="term" value="P:regulation of cell shape"/>
    <property type="evidence" value="ECO:0007669"/>
    <property type="project" value="UniProtKB-KW"/>
</dbReference>
<evidence type="ECO:0000256" key="5">
    <source>
        <dbReference type="ARBA" id="ARBA00022840"/>
    </source>
</evidence>
<dbReference type="Proteomes" id="UP000036520">
    <property type="component" value="Chromosome"/>
</dbReference>
<evidence type="ECO:0000256" key="6">
    <source>
        <dbReference type="ARBA" id="ARBA00022960"/>
    </source>
</evidence>
<evidence type="ECO:0000256" key="8">
    <source>
        <dbReference type="ARBA" id="ARBA00023306"/>
    </source>
</evidence>
<feature type="domain" description="Mur ligase central" evidence="14">
    <location>
        <begin position="97"/>
        <end position="278"/>
    </location>
</feature>
<dbReference type="HAMAP" id="MF_02019">
    <property type="entry name" value="MurF"/>
    <property type="match status" value="1"/>
</dbReference>
<accession>A0A0H4PG60</accession>
<dbReference type="GO" id="GO:0047480">
    <property type="term" value="F:UDP-N-acetylmuramoyl-tripeptide-D-alanyl-D-alanine ligase activity"/>
    <property type="evidence" value="ECO:0007669"/>
    <property type="project" value="UniProtKB-UniRule"/>
</dbReference>
<proteinExistence type="inferred from homology"/>
<comment type="function">
    <text evidence="10 11">Involved in cell wall formation. Catalyzes the final step in the synthesis of UDP-N-acetylmuramoyl-pentapeptide, the precursor of murein.</text>
</comment>
<dbReference type="Gene3D" id="3.40.1390.10">
    <property type="entry name" value="MurE/MurF, N-terminal domain"/>
    <property type="match status" value="1"/>
</dbReference>
<dbReference type="SUPFAM" id="SSF63418">
    <property type="entry name" value="MurE/MurF N-terminal domain"/>
    <property type="match status" value="1"/>
</dbReference>
<keyword evidence="4 10" id="KW-0547">Nucleotide-binding</keyword>
<evidence type="ECO:0000313" key="16">
    <source>
        <dbReference type="Proteomes" id="UP000036520"/>
    </source>
</evidence>
<evidence type="ECO:0000256" key="4">
    <source>
        <dbReference type="ARBA" id="ARBA00022741"/>
    </source>
</evidence>
<evidence type="ECO:0000256" key="3">
    <source>
        <dbReference type="ARBA" id="ARBA00022618"/>
    </source>
</evidence>
<dbReference type="SUPFAM" id="SSF53623">
    <property type="entry name" value="MurD-like peptide ligases, catalytic domain"/>
    <property type="match status" value="1"/>
</dbReference>
<dbReference type="InterPro" id="IPR000713">
    <property type="entry name" value="Mur_ligase_N"/>
</dbReference>
<keyword evidence="6 10" id="KW-0133">Cell shape</keyword>
<dbReference type="InterPro" id="IPR035911">
    <property type="entry name" value="MurE/MurF_N"/>
</dbReference>
<dbReference type="InterPro" id="IPR051046">
    <property type="entry name" value="MurCDEF_CellWall_CoF430Synth"/>
</dbReference>
<dbReference type="Gene3D" id="3.40.1190.10">
    <property type="entry name" value="Mur-like, catalytic domain"/>
    <property type="match status" value="1"/>
</dbReference>
<dbReference type="PATRIC" id="fig|320787.5.peg.2635"/>
<dbReference type="KEGG" id="camu:CA2015_2407"/>
<evidence type="ECO:0000256" key="1">
    <source>
        <dbReference type="ARBA" id="ARBA00022490"/>
    </source>
</evidence>
<evidence type="ECO:0000256" key="10">
    <source>
        <dbReference type="HAMAP-Rule" id="MF_02019"/>
    </source>
</evidence>
<dbReference type="RefSeq" id="WP_048642123.1">
    <property type="nucleotide sequence ID" value="NZ_CP012040.1"/>
</dbReference>
<dbReference type="GO" id="GO:0071555">
    <property type="term" value="P:cell wall organization"/>
    <property type="evidence" value="ECO:0007669"/>
    <property type="project" value="UniProtKB-KW"/>
</dbReference>
<keyword evidence="8 10" id="KW-0131">Cell cycle</keyword>
<gene>
    <name evidence="10" type="primary">murF</name>
    <name evidence="15" type="ORF">CA2015_2407</name>
</gene>
<organism evidence="15 16">
    <name type="scientific">Cyclobacterium amurskyense</name>
    <dbReference type="NCBI Taxonomy" id="320787"/>
    <lineage>
        <taxon>Bacteria</taxon>
        <taxon>Pseudomonadati</taxon>
        <taxon>Bacteroidota</taxon>
        <taxon>Cytophagia</taxon>
        <taxon>Cytophagales</taxon>
        <taxon>Cyclobacteriaceae</taxon>
        <taxon>Cyclobacterium</taxon>
    </lineage>
</organism>
<feature type="domain" description="Mur ligase N-terminal catalytic" evidence="12">
    <location>
        <begin position="17"/>
        <end position="84"/>
    </location>
</feature>
<dbReference type="EC" id="6.3.2.10" evidence="10 11"/>
<dbReference type="EMBL" id="CP012040">
    <property type="protein sequence ID" value="AKP51823.1"/>
    <property type="molecule type" value="Genomic_DNA"/>
</dbReference>
<dbReference type="Pfam" id="PF01225">
    <property type="entry name" value="Mur_ligase"/>
    <property type="match status" value="1"/>
</dbReference>
<dbReference type="GO" id="GO:0051301">
    <property type="term" value="P:cell division"/>
    <property type="evidence" value="ECO:0007669"/>
    <property type="project" value="UniProtKB-KW"/>
</dbReference>
<evidence type="ECO:0000259" key="13">
    <source>
        <dbReference type="Pfam" id="PF02875"/>
    </source>
</evidence>
<keyword evidence="2 10" id="KW-0436">Ligase</keyword>
<keyword evidence="7 10" id="KW-0573">Peptidoglycan synthesis</keyword>
<keyword evidence="3 10" id="KW-0132">Cell division</keyword>
<keyword evidence="16" id="KW-1185">Reference proteome</keyword>
<comment type="subcellular location">
    <subcellularLocation>
        <location evidence="10 11">Cytoplasm</location>
    </subcellularLocation>
</comment>
<protein>
    <recommendedName>
        <fullName evidence="10 11">UDP-N-acetylmuramoyl-tripeptide--D-alanyl-D-alanine ligase</fullName>
        <ecNumber evidence="10 11">6.3.2.10</ecNumber>
    </recommendedName>
    <alternativeName>
        <fullName evidence="10">D-alanyl-D-alanine-adding enzyme</fullName>
    </alternativeName>
</protein>
<dbReference type="InterPro" id="IPR005863">
    <property type="entry name" value="UDP-N-AcMur_synth"/>
</dbReference>
<evidence type="ECO:0000256" key="2">
    <source>
        <dbReference type="ARBA" id="ARBA00022598"/>
    </source>
</evidence>
<sequence length="430" mass="47637">MDKIAQLYSLFLSSKRVSTDTRTIEEGDLFFALKGPSFDGNQYAKRALEEGAMAVVVDDPEVVEDEKYFLVDDVLTALQQLATHHRKELSIPVIGLTGSNGKTTTKELLIRALSCKFKVQATLGNLNNHIGVPLTLLGLKEETEIAIVEMGANKQGDIDELCRIALPTHGLITNIGRAHLEGMGGTEGVLKTKTELFQFLLETDGQVFINSGQEIFTNMIRRFKNPVLFPGKADFCQVTFLGASPNVSFSLPPEETSYVSNLIGHYNFDNIAAALCLAKYFEVPMKEAAAAIAAYVPENMRSQIIEKRSNLILLDAYNANPSSMEAALEAFGKLNKRKHKMVILGDMYELGEYSKAEHEKLGELVSKIALDKICFTGKDTQYALSKAPKALYFPDAFSLRNWLQDSNLEDYQILIKGSRGMKLEGLLDFI</sequence>
<feature type="binding site" evidence="10">
    <location>
        <begin position="98"/>
        <end position="104"/>
    </location>
    <ligand>
        <name>ATP</name>
        <dbReference type="ChEBI" id="CHEBI:30616"/>
    </ligand>
</feature>
<evidence type="ECO:0000256" key="7">
    <source>
        <dbReference type="ARBA" id="ARBA00022984"/>
    </source>
</evidence>
<dbReference type="InterPro" id="IPR004101">
    <property type="entry name" value="Mur_ligase_C"/>
</dbReference>
<dbReference type="AlphaFoldDB" id="A0A0H4PG60"/>
<dbReference type="InterPro" id="IPR013221">
    <property type="entry name" value="Mur_ligase_cen"/>
</dbReference>
<evidence type="ECO:0000313" key="15">
    <source>
        <dbReference type="EMBL" id="AKP51823.1"/>
    </source>
</evidence>